<evidence type="ECO:0000256" key="2">
    <source>
        <dbReference type="ARBA" id="ARBA00022517"/>
    </source>
</evidence>
<keyword evidence="3" id="KW-0540">Nuclease</keyword>
<dbReference type="SMART" id="SM00732">
    <property type="entry name" value="YqgFc"/>
    <property type="match status" value="1"/>
</dbReference>
<dbReference type="AlphaFoldDB" id="A0A6J7HQV4"/>
<dbReference type="CDD" id="cd16964">
    <property type="entry name" value="YqgF"/>
    <property type="match status" value="1"/>
</dbReference>
<dbReference type="Pfam" id="PF03652">
    <property type="entry name" value="RuvX"/>
    <property type="match status" value="1"/>
</dbReference>
<evidence type="ECO:0000256" key="4">
    <source>
        <dbReference type="ARBA" id="ARBA00022801"/>
    </source>
</evidence>
<proteinExistence type="predicted"/>
<dbReference type="GO" id="GO:0005829">
    <property type="term" value="C:cytosol"/>
    <property type="evidence" value="ECO:0007669"/>
    <property type="project" value="TreeGrafter"/>
</dbReference>
<accession>A0A6J7HQV4</accession>
<dbReference type="NCBIfam" id="TIGR00250">
    <property type="entry name" value="RNAse_H_YqgF"/>
    <property type="match status" value="1"/>
</dbReference>
<dbReference type="GO" id="GO:0004518">
    <property type="term" value="F:nuclease activity"/>
    <property type="evidence" value="ECO:0007669"/>
    <property type="project" value="UniProtKB-KW"/>
</dbReference>
<dbReference type="EMBL" id="CAFBMX010000003">
    <property type="protein sequence ID" value="CAB4922414.1"/>
    <property type="molecule type" value="Genomic_DNA"/>
</dbReference>
<name>A0A6J7HQV4_9ZZZZ</name>
<keyword evidence="1" id="KW-0963">Cytoplasm</keyword>
<dbReference type="InterPro" id="IPR006641">
    <property type="entry name" value="YqgF/RNaseH-like_dom"/>
</dbReference>
<keyword evidence="2" id="KW-0690">Ribosome biogenesis</keyword>
<reference evidence="6" key="1">
    <citation type="submission" date="2020-05" db="EMBL/GenBank/DDBJ databases">
        <authorList>
            <person name="Chiriac C."/>
            <person name="Salcher M."/>
            <person name="Ghai R."/>
            <person name="Kavagutti S V."/>
        </authorList>
    </citation>
    <scope>NUCLEOTIDE SEQUENCE</scope>
</reference>
<evidence type="ECO:0000256" key="1">
    <source>
        <dbReference type="ARBA" id="ARBA00022490"/>
    </source>
</evidence>
<protein>
    <submittedName>
        <fullName evidence="6">Unannotated protein</fullName>
    </submittedName>
</protein>
<feature type="domain" description="YqgF/RNase H-like" evidence="5">
    <location>
        <begin position="1"/>
        <end position="87"/>
    </location>
</feature>
<dbReference type="GO" id="GO:0016787">
    <property type="term" value="F:hydrolase activity"/>
    <property type="evidence" value="ECO:0007669"/>
    <property type="project" value="UniProtKB-KW"/>
</dbReference>
<dbReference type="PANTHER" id="PTHR33317">
    <property type="entry name" value="POLYNUCLEOTIDYL TRANSFERASE, RIBONUCLEASE H-LIKE SUPERFAMILY PROTEIN"/>
    <property type="match status" value="1"/>
</dbReference>
<dbReference type="PANTHER" id="PTHR33317:SF4">
    <property type="entry name" value="POLYNUCLEOTIDYL TRANSFERASE, RIBONUCLEASE H-LIKE SUPERFAMILY PROTEIN"/>
    <property type="match status" value="1"/>
</dbReference>
<dbReference type="InterPro" id="IPR037027">
    <property type="entry name" value="YqgF/RNaseH-like_dom_sf"/>
</dbReference>
<dbReference type="Gene3D" id="3.30.420.140">
    <property type="entry name" value="YqgF/RNase H-like domain"/>
    <property type="match status" value="1"/>
</dbReference>
<dbReference type="InterPro" id="IPR012337">
    <property type="entry name" value="RNaseH-like_sf"/>
</dbReference>
<dbReference type="SUPFAM" id="SSF53098">
    <property type="entry name" value="Ribonuclease H-like"/>
    <property type="match status" value="1"/>
</dbReference>
<evidence type="ECO:0000313" key="6">
    <source>
        <dbReference type="EMBL" id="CAB4922414.1"/>
    </source>
</evidence>
<gene>
    <name evidence="6" type="ORF">UFOPK3674_00620</name>
</gene>
<sequence length="122" mass="13157">MSDPTGTLATPIDPVLRPATKAGLRTLAQLVEEREVERVVLGLPLSLSGADSEQTRETRRFADRLRSALGADVPIDLFDERFTTAIAQQNGGDAGSSEDSRAAAVLLEDWLARHGHEHGLRA</sequence>
<evidence type="ECO:0000256" key="3">
    <source>
        <dbReference type="ARBA" id="ARBA00022722"/>
    </source>
</evidence>
<keyword evidence="4" id="KW-0378">Hydrolase</keyword>
<evidence type="ECO:0000259" key="5">
    <source>
        <dbReference type="SMART" id="SM00732"/>
    </source>
</evidence>
<organism evidence="6">
    <name type="scientific">freshwater metagenome</name>
    <dbReference type="NCBI Taxonomy" id="449393"/>
    <lineage>
        <taxon>unclassified sequences</taxon>
        <taxon>metagenomes</taxon>
        <taxon>ecological metagenomes</taxon>
    </lineage>
</organism>
<dbReference type="GO" id="GO:0000967">
    <property type="term" value="P:rRNA 5'-end processing"/>
    <property type="evidence" value="ECO:0007669"/>
    <property type="project" value="TreeGrafter"/>
</dbReference>
<dbReference type="InterPro" id="IPR005227">
    <property type="entry name" value="YqgF"/>
</dbReference>